<proteinExistence type="predicted"/>
<evidence type="ECO:0000313" key="1">
    <source>
        <dbReference type="EMBL" id="KAJ0018136.1"/>
    </source>
</evidence>
<evidence type="ECO:0000313" key="2">
    <source>
        <dbReference type="Proteomes" id="UP001163603"/>
    </source>
</evidence>
<organism evidence="1 2">
    <name type="scientific">Pistacia integerrima</name>
    <dbReference type="NCBI Taxonomy" id="434235"/>
    <lineage>
        <taxon>Eukaryota</taxon>
        <taxon>Viridiplantae</taxon>
        <taxon>Streptophyta</taxon>
        <taxon>Embryophyta</taxon>
        <taxon>Tracheophyta</taxon>
        <taxon>Spermatophyta</taxon>
        <taxon>Magnoliopsida</taxon>
        <taxon>eudicotyledons</taxon>
        <taxon>Gunneridae</taxon>
        <taxon>Pentapetalae</taxon>
        <taxon>rosids</taxon>
        <taxon>malvids</taxon>
        <taxon>Sapindales</taxon>
        <taxon>Anacardiaceae</taxon>
        <taxon>Pistacia</taxon>
    </lineage>
</organism>
<dbReference type="EMBL" id="CM047747">
    <property type="protein sequence ID" value="KAJ0018136.1"/>
    <property type="molecule type" value="Genomic_DNA"/>
</dbReference>
<dbReference type="Proteomes" id="UP001163603">
    <property type="component" value="Chromosome 12"/>
</dbReference>
<sequence length="39" mass="4805">MFCRYLFFKFLPLNSFSHPLEYKIYMIKNLCLNLNQNIS</sequence>
<accession>A0ACC0XLT8</accession>
<protein>
    <submittedName>
        <fullName evidence="1">Uncharacterized protein</fullName>
    </submittedName>
</protein>
<comment type="caution">
    <text evidence="1">The sequence shown here is derived from an EMBL/GenBank/DDBJ whole genome shotgun (WGS) entry which is preliminary data.</text>
</comment>
<name>A0ACC0XLT8_9ROSI</name>
<gene>
    <name evidence="1" type="ORF">Pint_12106</name>
</gene>
<reference evidence="2" key="1">
    <citation type="journal article" date="2023" name="G3 (Bethesda)">
        <title>Genome assembly and association tests identify interacting loci associated with vigor, precocity, and sex in interspecific pistachio rootstocks.</title>
        <authorList>
            <person name="Palmer W."/>
            <person name="Jacygrad E."/>
            <person name="Sagayaradj S."/>
            <person name="Cavanaugh K."/>
            <person name="Han R."/>
            <person name="Bertier L."/>
            <person name="Beede B."/>
            <person name="Kafkas S."/>
            <person name="Golino D."/>
            <person name="Preece J."/>
            <person name="Michelmore R."/>
        </authorList>
    </citation>
    <scope>NUCLEOTIDE SEQUENCE [LARGE SCALE GENOMIC DNA]</scope>
</reference>
<keyword evidence="2" id="KW-1185">Reference proteome</keyword>